<dbReference type="GO" id="GO:0000731">
    <property type="term" value="P:DNA synthesis involved in DNA repair"/>
    <property type="evidence" value="ECO:0007669"/>
    <property type="project" value="TreeGrafter"/>
</dbReference>
<dbReference type="EMBL" id="DXCF01000021">
    <property type="protein sequence ID" value="HIZ09682.1"/>
    <property type="molecule type" value="Genomic_DNA"/>
</dbReference>
<evidence type="ECO:0000313" key="16">
    <source>
        <dbReference type="Proteomes" id="UP000824025"/>
    </source>
</evidence>
<dbReference type="InterPro" id="IPR003395">
    <property type="entry name" value="RecF/RecN/SMC_N"/>
</dbReference>
<comment type="subcellular location">
    <subcellularLocation>
        <location evidence="1 12 13">Cytoplasm</location>
    </subcellularLocation>
</comment>
<evidence type="ECO:0000256" key="10">
    <source>
        <dbReference type="ARBA" id="ARBA00023204"/>
    </source>
</evidence>
<dbReference type="InterPro" id="IPR042174">
    <property type="entry name" value="RecF_2"/>
</dbReference>
<sequence>MFIRSLTLKNFRNYEEETFSFDGGINVLYGKNAQGKTNCAEAVFYLCTGVSPRTGRDKQLIRHGEQSAFISARASTRFGEISIEAEIFETRREVRVNGSKISRNADLLGNIDGVYFSPGELRMIQDGPEERRRFLNVSISQLSKNYYTALVRYNKILEQRNALLKNRDLSLVFETLPVWDVQLCRYAAEVVERRGEYLEKLAPVAAAKHAFLTDGAEKLELGAEKKRGNDREEIAASLLKELSDSYEKDVRLGFTTVGPHRDDLKILIGGAEARAYASQGQMRTAALAVKLAEVEIFRELTGEPPVLILDDVMSELDLSRRRKLLAEVEGVQTILTCTHTEKVLFGKTVNKIRISGGKIKR</sequence>
<dbReference type="GO" id="GO:0009432">
    <property type="term" value="P:SOS response"/>
    <property type="evidence" value="ECO:0007669"/>
    <property type="project" value="UniProtKB-UniRule"/>
</dbReference>
<keyword evidence="11 12" id="KW-0742">SOS response</keyword>
<protein>
    <recommendedName>
        <fullName evidence="3 12">DNA replication and repair protein RecF</fullName>
    </recommendedName>
</protein>
<feature type="domain" description="RecF/RecN/SMC N-terminal" evidence="14">
    <location>
        <begin position="2"/>
        <end position="343"/>
    </location>
</feature>
<evidence type="ECO:0000256" key="2">
    <source>
        <dbReference type="ARBA" id="ARBA00008016"/>
    </source>
</evidence>
<evidence type="ECO:0000256" key="7">
    <source>
        <dbReference type="ARBA" id="ARBA00022763"/>
    </source>
</evidence>
<dbReference type="GO" id="GO:0006302">
    <property type="term" value="P:double-strand break repair"/>
    <property type="evidence" value="ECO:0007669"/>
    <property type="project" value="TreeGrafter"/>
</dbReference>
<evidence type="ECO:0000256" key="12">
    <source>
        <dbReference type="HAMAP-Rule" id="MF_00365"/>
    </source>
</evidence>
<dbReference type="PROSITE" id="PS00618">
    <property type="entry name" value="RECF_2"/>
    <property type="match status" value="1"/>
</dbReference>
<keyword evidence="9 12" id="KW-0238">DNA-binding</keyword>
<evidence type="ECO:0000256" key="13">
    <source>
        <dbReference type="RuleBase" id="RU000578"/>
    </source>
</evidence>
<dbReference type="GO" id="GO:0003697">
    <property type="term" value="F:single-stranded DNA binding"/>
    <property type="evidence" value="ECO:0007669"/>
    <property type="project" value="UniProtKB-UniRule"/>
</dbReference>
<feature type="binding site" evidence="12">
    <location>
        <begin position="30"/>
        <end position="37"/>
    </location>
    <ligand>
        <name>ATP</name>
        <dbReference type="ChEBI" id="CHEBI:30616"/>
    </ligand>
</feature>
<dbReference type="SUPFAM" id="SSF52540">
    <property type="entry name" value="P-loop containing nucleoside triphosphate hydrolases"/>
    <property type="match status" value="1"/>
</dbReference>
<keyword evidence="10 12" id="KW-0234">DNA repair</keyword>
<dbReference type="Proteomes" id="UP000824025">
    <property type="component" value="Unassembled WGS sequence"/>
</dbReference>
<dbReference type="Gene3D" id="1.20.1050.90">
    <property type="entry name" value="RecF/RecN/SMC, N-terminal domain"/>
    <property type="match status" value="1"/>
</dbReference>
<evidence type="ECO:0000256" key="11">
    <source>
        <dbReference type="ARBA" id="ARBA00023236"/>
    </source>
</evidence>
<evidence type="ECO:0000256" key="4">
    <source>
        <dbReference type="ARBA" id="ARBA00022490"/>
    </source>
</evidence>
<dbReference type="AlphaFoldDB" id="A0A9D2D6T0"/>
<dbReference type="PANTHER" id="PTHR32182">
    <property type="entry name" value="DNA REPLICATION AND REPAIR PROTEIN RECF"/>
    <property type="match status" value="1"/>
</dbReference>
<proteinExistence type="inferred from homology"/>
<evidence type="ECO:0000256" key="1">
    <source>
        <dbReference type="ARBA" id="ARBA00004496"/>
    </source>
</evidence>
<comment type="function">
    <text evidence="12 13">The RecF protein is involved in DNA metabolism; it is required for DNA replication and normal SOS inducibility. RecF binds preferentially to single-stranded, linear DNA. It also seems to bind ATP.</text>
</comment>
<dbReference type="GO" id="GO:0005524">
    <property type="term" value="F:ATP binding"/>
    <property type="evidence" value="ECO:0007669"/>
    <property type="project" value="UniProtKB-UniRule"/>
</dbReference>
<evidence type="ECO:0000259" key="14">
    <source>
        <dbReference type="Pfam" id="PF02463"/>
    </source>
</evidence>
<comment type="caution">
    <text evidence="15">The sequence shown here is derived from an EMBL/GenBank/DDBJ whole genome shotgun (WGS) entry which is preliminary data.</text>
</comment>
<evidence type="ECO:0000256" key="6">
    <source>
        <dbReference type="ARBA" id="ARBA00022741"/>
    </source>
</evidence>
<organism evidence="15 16">
    <name type="scientific">Candidatus Borkfalkia avicola</name>
    <dbReference type="NCBI Taxonomy" id="2838503"/>
    <lineage>
        <taxon>Bacteria</taxon>
        <taxon>Bacillati</taxon>
        <taxon>Bacillota</taxon>
        <taxon>Clostridia</taxon>
        <taxon>Christensenellales</taxon>
        <taxon>Christensenellaceae</taxon>
        <taxon>Candidatus Borkfalkia</taxon>
    </lineage>
</organism>
<dbReference type="InterPro" id="IPR027417">
    <property type="entry name" value="P-loop_NTPase"/>
</dbReference>
<keyword evidence="6 12" id="KW-0547">Nucleotide-binding</keyword>
<name>A0A9D2D6T0_9FIRM</name>
<evidence type="ECO:0000256" key="8">
    <source>
        <dbReference type="ARBA" id="ARBA00022840"/>
    </source>
</evidence>
<evidence type="ECO:0000256" key="3">
    <source>
        <dbReference type="ARBA" id="ARBA00020170"/>
    </source>
</evidence>
<evidence type="ECO:0000256" key="9">
    <source>
        <dbReference type="ARBA" id="ARBA00023125"/>
    </source>
</evidence>
<reference evidence="15" key="1">
    <citation type="journal article" date="2021" name="PeerJ">
        <title>Extensive microbial diversity within the chicken gut microbiome revealed by metagenomics and culture.</title>
        <authorList>
            <person name="Gilroy R."/>
            <person name="Ravi A."/>
            <person name="Getino M."/>
            <person name="Pursley I."/>
            <person name="Horton D.L."/>
            <person name="Alikhan N.F."/>
            <person name="Baker D."/>
            <person name="Gharbi K."/>
            <person name="Hall N."/>
            <person name="Watson M."/>
            <person name="Adriaenssens E.M."/>
            <person name="Foster-Nyarko E."/>
            <person name="Jarju S."/>
            <person name="Secka A."/>
            <person name="Antonio M."/>
            <person name="Oren A."/>
            <person name="Chaudhuri R.R."/>
            <person name="La Ragione R."/>
            <person name="Hildebrand F."/>
            <person name="Pallen M.J."/>
        </authorList>
    </citation>
    <scope>NUCLEOTIDE SEQUENCE</scope>
    <source>
        <strain evidence="15">CHK192-19661</strain>
    </source>
</reference>
<gene>
    <name evidence="12 15" type="primary">recF</name>
    <name evidence="15" type="ORF">H9726_04250</name>
</gene>
<dbReference type="PANTHER" id="PTHR32182:SF0">
    <property type="entry name" value="DNA REPLICATION AND REPAIR PROTEIN RECF"/>
    <property type="match status" value="1"/>
</dbReference>
<dbReference type="InterPro" id="IPR001238">
    <property type="entry name" value="DNA-binding_RecF"/>
</dbReference>
<dbReference type="Pfam" id="PF02463">
    <property type="entry name" value="SMC_N"/>
    <property type="match status" value="1"/>
</dbReference>
<keyword evidence="8 12" id="KW-0067">ATP-binding</keyword>
<evidence type="ECO:0000256" key="5">
    <source>
        <dbReference type="ARBA" id="ARBA00022705"/>
    </source>
</evidence>
<keyword evidence="7 12" id="KW-0227">DNA damage</keyword>
<comment type="similarity">
    <text evidence="2 12 13">Belongs to the RecF family.</text>
</comment>
<dbReference type="GO" id="GO:0006260">
    <property type="term" value="P:DNA replication"/>
    <property type="evidence" value="ECO:0007669"/>
    <property type="project" value="UniProtKB-UniRule"/>
</dbReference>
<dbReference type="GO" id="GO:0005737">
    <property type="term" value="C:cytoplasm"/>
    <property type="evidence" value="ECO:0007669"/>
    <property type="project" value="UniProtKB-SubCell"/>
</dbReference>
<keyword evidence="4 12" id="KW-0963">Cytoplasm</keyword>
<keyword evidence="5 12" id="KW-0235">DNA replication</keyword>
<dbReference type="InterPro" id="IPR018078">
    <property type="entry name" value="DNA-binding_RecF_CS"/>
</dbReference>
<evidence type="ECO:0000313" key="15">
    <source>
        <dbReference type="EMBL" id="HIZ09682.1"/>
    </source>
</evidence>
<dbReference type="Gene3D" id="3.40.50.300">
    <property type="entry name" value="P-loop containing nucleotide triphosphate hydrolases"/>
    <property type="match status" value="1"/>
</dbReference>
<dbReference type="NCBIfam" id="TIGR00611">
    <property type="entry name" value="recf"/>
    <property type="match status" value="1"/>
</dbReference>
<reference evidence="15" key="2">
    <citation type="submission" date="2021-04" db="EMBL/GenBank/DDBJ databases">
        <authorList>
            <person name="Gilroy R."/>
        </authorList>
    </citation>
    <scope>NUCLEOTIDE SEQUENCE</scope>
    <source>
        <strain evidence="15">CHK192-19661</strain>
    </source>
</reference>
<dbReference type="HAMAP" id="MF_00365">
    <property type="entry name" value="RecF"/>
    <property type="match status" value="1"/>
</dbReference>
<accession>A0A9D2D6T0</accession>